<reference evidence="2" key="1">
    <citation type="submission" date="2020-11" db="EMBL/GenBank/DDBJ databases">
        <authorList>
            <person name="Tran Van P."/>
        </authorList>
    </citation>
    <scope>NUCLEOTIDE SEQUENCE</scope>
</reference>
<organism evidence="2">
    <name type="scientific">Medioppia subpectinata</name>
    <dbReference type="NCBI Taxonomy" id="1979941"/>
    <lineage>
        <taxon>Eukaryota</taxon>
        <taxon>Metazoa</taxon>
        <taxon>Ecdysozoa</taxon>
        <taxon>Arthropoda</taxon>
        <taxon>Chelicerata</taxon>
        <taxon>Arachnida</taxon>
        <taxon>Acari</taxon>
        <taxon>Acariformes</taxon>
        <taxon>Sarcoptiformes</taxon>
        <taxon>Oribatida</taxon>
        <taxon>Brachypylina</taxon>
        <taxon>Oppioidea</taxon>
        <taxon>Oppiidae</taxon>
        <taxon>Medioppia</taxon>
    </lineage>
</organism>
<keyword evidence="3" id="KW-1185">Reference proteome</keyword>
<gene>
    <name evidence="2" type="ORF">OSB1V03_LOCUS795</name>
</gene>
<proteinExistence type="predicted"/>
<keyword evidence="1" id="KW-0812">Transmembrane</keyword>
<dbReference type="Proteomes" id="UP000759131">
    <property type="component" value="Unassembled WGS sequence"/>
</dbReference>
<evidence type="ECO:0000313" key="2">
    <source>
        <dbReference type="EMBL" id="CAD7620305.1"/>
    </source>
</evidence>
<dbReference type="OrthoDB" id="37597at2759"/>
<evidence type="ECO:0000256" key="1">
    <source>
        <dbReference type="SAM" id="Phobius"/>
    </source>
</evidence>
<accession>A0A7R9PU14</accession>
<dbReference type="EMBL" id="CAJPIZ010000197">
    <property type="protein sequence ID" value="CAG2100735.1"/>
    <property type="molecule type" value="Genomic_DNA"/>
</dbReference>
<dbReference type="EMBL" id="OC854772">
    <property type="protein sequence ID" value="CAD7620305.1"/>
    <property type="molecule type" value="Genomic_DNA"/>
</dbReference>
<evidence type="ECO:0000313" key="3">
    <source>
        <dbReference type="Proteomes" id="UP000759131"/>
    </source>
</evidence>
<dbReference type="InterPro" id="IPR029055">
    <property type="entry name" value="Ntn_hydrolases_N"/>
</dbReference>
<dbReference type="AlphaFoldDB" id="A0A7R9PU14"/>
<protein>
    <submittedName>
        <fullName evidence="2">Uncharacterized protein</fullName>
    </submittedName>
</protein>
<keyword evidence="1" id="KW-0472">Membrane</keyword>
<name>A0A7R9PU14_9ACAR</name>
<feature type="transmembrane region" description="Helical" evidence="1">
    <location>
        <begin position="102"/>
        <end position="123"/>
    </location>
</feature>
<sequence length="124" mass="14577">MALIFHLKEEGTDFDFTKRTMAGGAADCFYWEKKMGLYAKKFELENGKRYGLSMGTMICGYNADGPKIYMEVVLPLHMVFFQPDIILIWLKRRLFSWAKMQFIVLVIEMPFLVELSIIMLFLFH</sequence>
<keyword evidence="1" id="KW-1133">Transmembrane helix</keyword>
<dbReference type="SUPFAM" id="SSF56235">
    <property type="entry name" value="N-terminal nucleophile aminohydrolases (Ntn hydrolases)"/>
    <property type="match status" value="1"/>
</dbReference>
<feature type="transmembrane region" description="Helical" evidence="1">
    <location>
        <begin position="72"/>
        <end position="90"/>
    </location>
</feature>